<gene>
    <name evidence="1" type="ORF">B296_00018423</name>
</gene>
<reference evidence="1 2" key="1">
    <citation type="journal article" date="2014" name="Agronomy (Basel)">
        <title>A Draft Genome Sequence for Ensete ventricosum, the Drought-Tolerant Tree Against Hunger.</title>
        <authorList>
            <person name="Harrison J."/>
            <person name="Moore K.A."/>
            <person name="Paszkiewicz K."/>
            <person name="Jones T."/>
            <person name="Grant M."/>
            <person name="Ambacheew D."/>
            <person name="Muzemil S."/>
            <person name="Studholme D.J."/>
        </authorList>
    </citation>
    <scope>NUCLEOTIDE SEQUENCE [LARGE SCALE GENOMIC DNA]</scope>
</reference>
<proteinExistence type="predicted"/>
<protein>
    <submittedName>
        <fullName evidence="1">Uncharacterized protein</fullName>
    </submittedName>
</protein>
<accession>A0A426Z2L9</accession>
<evidence type="ECO:0000313" key="2">
    <source>
        <dbReference type="Proteomes" id="UP000287651"/>
    </source>
</evidence>
<evidence type="ECO:0000313" key="1">
    <source>
        <dbReference type="EMBL" id="RRT58220.1"/>
    </source>
</evidence>
<dbReference type="Proteomes" id="UP000287651">
    <property type="component" value="Unassembled WGS sequence"/>
</dbReference>
<dbReference type="EMBL" id="AMZH03008793">
    <property type="protein sequence ID" value="RRT58220.1"/>
    <property type="molecule type" value="Genomic_DNA"/>
</dbReference>
<sequence length="105" mass="11044">MGVYDWGRFGVLEVFVSGRPPQGQLEAVSAQGNLHKGLIGVGVFDVTSPTFKSIFDLVSEVIVCHKGVAHHAIFMTLDDSTGVPSGRLHLICQCGCGVDTGPSST</sequence>
<comment type="caution">
    <text evidence="1">The sequence shown here is derived from an EMBL/GenBank/DDBJ whole genome shotgun (WGS) entry which is preliminary data.</text>
</comment>
<organism evidence="1 2">
    <name type="scientific">Ensete ventricosum</name>
    <name type="common">Abyssinian banana</name>
    <name type="synonym">Musa ensete</name>
    <dbReference type="NCBI Taxonomy" id="4639"/>
    <lineage>
        <taxon>Eukaryota</taxon>
        <taxon>Viridiplantae</taxon>
        <taxon>Streptophyta</taxon>
        <taxon>Embryophyta</taxon>
        <taxon>Tracheophyta</taxon>
        <taxon>Spermatophyta</taxon>
        <taxon>Magnoliopsida</taxon>
        <taxon>Liliopsida</taxon>
        <taxon>Zingiberales</taxon>
        <taxon>Musaceae</taxon>
        <taxon>Ensete</taxon>
    </lineage>
</organism>
<dbReference type="AlphaFoldDB" id="A0A426Z2L9"/>
<name>A0A426Z2L9_ENSVE</name>